<dbReference type="InterPro" id="IPR030677">
    <property type="entry name" value="Nnr"/>
</dbReference>
<feature type="binding site" evidence="17">
    <location>
        <position position="305"/>
    </location>
    <ligand>
        <name>(6S)-NADPHX</name>
        <dbReference type="ChEBI" id="CHEBI:64076"/>
    </ligand>
</feature>
<dbReference type="InterPro" id="IPR029056">
    <property type="entry name" value="Ribokinase-like"/>
</dbReference>
<feature type="binding site" evidence="17">
    <location>
        <position position="343"/>
    </location>
    <ligand>
        <name>(6S)-NADPHX</name>
        <dbReference type="ChEBI" id="CHEBI:64076"/>
    </ligand>
</feature>
<dbReference type="PANTHER" id="PTHR12592">
    <property type="entry name" value="ATP-DEPENDENT (S)-NAD(P)H-HYDRATE DEHYDRATASE FAMILY MEMBER"/>
    <property type="match status" value="1"/>
</dbReference>
<comment type="similarity">
    <text evidence="4 19">In the C-terminal section; belongs to the NnrD/CARKD family.</text>
</comment>
<dbReference type="InterPro" id="IPR000631">
    <property type="entry name" value="CARKD"/>
</dbReference>
<evidence type="ECO:0000256" key="16">
    <source>
        <dbReference type="ARBA" id="ARBA00049209"/>
    </source>
</evidence>
<dbReference type="GO" id="GO:0005524">
    <property type="term" value="F:ATP binding"/>
    <property type="evidence" value="ECO:0007669"/>
    <property type="project" value="UniProtKB-UniRule"/>
</dbReference>
<evidence type="ECO:0000256" key="19">
    <source>
        <dbReference type="PIRNR" id="PIRNR017184"/>
    </source>
</evidence>
<dbReference type="GO" id="GO:0110051">
    <property type="term" value="P:metabolite repair"/>
    <property type="evidence" value="ECO:0007669"/>
    <property type="project" value="TreeGrafter"/>
</dbReference>
<evidence type="ECO:0000256" key="3">
    <source>
        <dbReference type="ARBA" id="ARBA00006001"/>
    </source>
</evidence>
<reference evidence="22" key="1">
    <citation type="journal article" date="2020" name="mSystems">
        <title>Genome- and Community-Level Interaction Insights into Carbon Utilization and Element Cycling Functions of Hydrothermarchaeota in Hydrothermal Sediment.</title>
        <authorList>
            <person name="Zhou Z."/>
            <person name="Liu Y."/>
            <person name="Xu W."/>
            <person name="Pan J."/>
            <person name="Luo Z.H."/>
            <person name="Li M."/>
        </authorList>
    </citation>
    <scope>NUCLEOTIDE SEQUENCE [LARGE SCALE GENOMIC DNA]</scope>
    <source>
        <strain evidence="22">SpSt-97</strain>
    </source>
</reference>
<keyword evidence="13" id="KW-0511">Multifunctional enzyme</keyword>
<keyword evidence="5 18" id="KW-0479">Metal-binding</keyword>
<name>A0A7C3UD29_9EURY</name>
<evidence type="ECO:0000256" key="13">
    <source>
        <dbReference type="ARBA" id="ARBA00023268"/>
    </source>
</evidence>
<feature type="binding site" evidence="18">
    <location>
        <position position="114"/>
    </location>
    <ligand>
        <name>K(+)</name>
        <dbReference type="ChEBI" id="CHEBI:29103"/>
    </ligand>
</feature>
<proteinExistence type="inferred from homology"/>
<dbReference type="InterPro" id="IPR036652">
    <property type="entry name" value="YjeF_N_dom_sf"/>
</dbReference>
<comment type="similarity">
    <text evidence="17">Belongs to the NnrD/CARKD family.</text>
</comment>
<comment type="catalytic activity">
    <reaction evidence="15 17 19">
        <text>(6S)-NADHX + ADP = AMP + phosphate + NADH + H(+)</text>
        <dbReference type="Rhea" id="RHEA:32223"/>
        <dbReference type="ChEBI" id="CHEBI:15378"/>
        <dbReference type="ChEBI" id="CHEBI:43474"/>
        <dbReference type="ChEBI" id="CHEBI:57945"/>
        <dbReference type="ChEBI" id="CHEBI:64074"/>
        <dbReference type="ChEBI" id="CHEBI:456215"/>
        <dbReference type="ChEBI" id="CHEBI:456216"/>
        <dbReference type="EC" id="4.2.1.136"/>
    </reaction>
</comment>
<dbReference type="SUPFAM" id="SSF64153">
    <property type="entry name" value="YjeF N-terminal domain-like"/>
    <property type="match status" value="1"/>
</dbReference>
<evidence type="ECO:0000256" key="8">
    <source>
        <dbReference type="ARBA" id="ARBA00022857"/>
    </source>
</evidence>
<dbReference type="EC" id="5.1.99.6" evidence="19"/>
<dbReference type="Gene3D" id="3.40.1190.20">
    <property type="match status" value="1"/>
</dbReference>
<evidence type="ECO:0000256" key="12">
    <source>
        <dbReference type="ARBA" id="ARBA00023239"/>
    </source>
</evidence>
<dbReference type="GO" id="GO:0052856">
    <property type="term" value="F:NAD(P)HX epimerase activity"/>
    <property type="evidence" value="ECO:0007669"/>
    <property type="project" value="UniProtKB-UniRule"/>
</dbReference>
<dbReference type="GO" id="GO:0046496">
    <property type="term" value="P:nicotinamide nucleotide metabolic process"/>
    <property type="evidence" value="ECO:0007669"/>
    <property type="project" value="UniProtKB-UniRule"/>
</dbReference>
<dbReference type="PANTHER" id="PTHR12592:SF0">
    <property type="entry name" value="ATP-DEPENDENT (S)-NAD(P)H-HYDRATE DEHYDRATASE"/>
    <property type="match status" value="1"/>
</dbReference>
<feature type="domain" description="YjeF N-terminal" evidence="21">
    <location>
        <begin position="4"/>
        <end position="201"/>
    </location>
</feature>
<dbReference type="EMBL" id="DTPI01000021">
    <property type="protein sequence ID" value="HGE66076.1"/>
    <property type="molecule type" value="Genomic_DNA"/>
</dbReference>
<keyword evidence="10 17" id="KW-0520">NAD</keyword>
<dbReference type="Pfam" id="PF01256">
    <property type="entry name" value="Carb_kinase"/>
    <property type="match status" value="1"/>
</dbReference>
<keyword evidence="7 17" id="KW-0067">ATP-binding</keyword>
<comment type="function">
    <text evidence="17">Catalyzes the dehydration of the S-form of NAD(P)HX at the expense of ADP, which is converted to AMP. Together with NAD(P)HX epimerase, which catalyzes the epimerization of the S- and R-forms, the enzyme allows the repair of both epimers of NAD(P)HX, a damaged form of NAD(P)H that is a result of enzymatic or heat-dependent hydration.</text>
</comment>
<keyword evidence="12 17" id="KW-0456">Lyase</keyword>
<evidence type="ECO:0000256" key="5">
    <source>
        <dbReference type="ARBA" id="ARBA00022723"/>
    </source>
</evidence>
<evidence type="ECO:0000256" key="17">
    <source>
        <dbReference type="HAMAP-Rule" id="MF_01965"/>
    </source>
</evidence>
<evidence type="ECO:0000256" key="9">
    <source>
        <dbReference type="ARBA" id="ARBA00022958"/>
    </source>
</evidence>
<comment type="function">
    <text evidence="18">Catalyzes the epimerization of the S- and R-forms of NAD(P)HX, a damaged form of NAD(P)H that is a result of enzymatic or heat-dependent hydration. This is a prerequisite for the S-specific NAD(P)H-hydrate dehydratase to allow the repair of both epimers of NAD(P)HX.</text>
</comment>
<evidence type="ECO:0000256" key="7">
    <source>
        <dbReference type="ARBA" id="ARBA00022840"/>
    </source>
</evidence>
<comment type="cofactor">
    <cofactor evidence="17">
        <name>Mg(2+)</name>
        <dbReference type="ChEBI" id="CHEBI:18420"/>
    </cofactor>
</comment>
<evidence type="ECO:0000256" key="6">
    <source>
        <dbReference type="ARBA" id="ARBA00022741"/>
    </source>
</evidence>
<evidence type="ECO:0000259" key="21">
    <source>
        <dbReference type="PROSITE" id="PS51385"/>
    </source>
</evidence>
<evidence type="ECO:0000256" key="2">
    <source>
        <dbReference type="ARBA" id="ARBA00000909"/>
    </source>
</evidence>
<feature type="binding site" evidence="18">
    <location>
        <begin position="55"/>
        <end position="59"/>
    </location>
    <ligand>
        <name>(6S)-NADPHX</name>
        <dbReference type="ChEBI" id="CHEBI:64076"/>
    </ligand>
</feature>
<comment type="catalytic activity">
    <reaction evidence="16 17 19">
        <text>(6S)-NADPHX + ADP = AMP + phosphate + NADPH + H(+)</text>
        <dbReference type="Rhea" id="RHEA:32235"/>
        <dbReference type="ChEBI" id="CHEBI:15378"/>
        <dbReference type="ChEBI" id="CHEBI:43474"/>
        <dbReference type="ChEBI" id="CHEBI:57783"/>
        <dbReference type="ChEBI" id="CHEBI:64076"/>
        <dbReference type="ChEBI" id="CHEBI:456215"/>
        <dbReference type="ChEBI" id="CHEBI:456216"/>
        <dbReference type="EC" id="4.2.1.136"/>
    </reaction>
</comment>
<dbReference type="GO" id="GO:0046872">
    <property type="term" value="F:metal ion binding"/>
    <property type="evidence" value="ECO:0007669"/>
    <property type="project" value="UniProtKB-UniRule"/>
</dbReference>
<sequence length="465" mass="50617">METIYSWEMTALDLNCEYFGLSRIQLMENAGKSIADEIKKRFNKGKVTIFVGSGNNGGDGLVAARFLKGFDVKIVLAKEVKSDLALKNLKILEEAKFNILKWDEYSDKEDIIVDALLGTGFKGKLRRPYDEIVDYINDSDAFVVSVDVPSGLNADTGEFEKAVKADVTVTFHKVKPGLLISREIVGDIVVADIGIPEYFEKLSGPGDFKVVYKRKDRGHKGDHGKILVVGGSPYVGAPFLATKAAYAAGADWVTLAVPEKIFDYVASFSPEVIPVKLKGDEISEDNIDEIIQLSKRHDVVVFGMGTVDKGDIAEELSKHVEKIVLDAGGITTKVHCKAILTPHGGEFRKHFGLEPTEENLINVAKEINATILLKGAEDLISDGRRLKVNKTGNAGMTVAGTGDVLAGVTAALFALNDDPFWVASAAAFINGYAGDMCLEEKGFNYTSTDLIEKIPYAVKKVMELK</sequence>
<keyword evidence="11 18" id="KW-0413">Isomerase</keyword>
<dbReference type="Gene3D" id="3.40.50.10260">
    <property type="entry name" value="YjeF N-terminal domain"/>
    <property type="match status" value="1"/>
</dbReference>
<dbReference type="SUPFAM" id="SSF53613">
    <property type="entry name" value="Ribokinase-like"/>
    <property type="match status" value="1"/>
</dbReference>
<comment type="similarity">
    <text evidence="18">Belongs to the NnrE/AIBP family.</text>
</comment>
<feature type="binding site" evidence="18">
    <location>
        <position position="56"/>
    </location>
    <ligand>
        <name>K(+)</name>
        <dbReference type="ChEBI" id="CHEBI:29103"/>
    </ligand>
</feature>
<feature type="binding site" evidence="18">
    <location>
        <position position="147"/>
    </location>
    <ligand>
        <name>(6S)-NADPHX</name>
        <dbReference type="ChEBI" id="CHEBI:64076"/>
    </ligand>
</feature>
<dbReference type="InterPro" id="IPR004443">
    <property type="entry name" value="YjeF_N_dom"/>
</dbReference>
<feature type="binding site" evidence="17">
    <location>
        <position position="403"/>
    </location>
    <ligand>
        <name>(6S)-NADPHX</name>
        <dbReference type="ChEBI" id="CHEBI:64076"/>
    </ligand>
</feature>
<keyword evidence="6 17" id="KW-0547">Nucleotide-binding</keyword>
<dbReference type="PIRSF" id="PIRSF017184">
    <property type="entry name" value="Nnr"/>
    <property type="match status" value="1"/>
</dbReference>
<evidence type="ECO:0000256" key="4">
    <source>
        <dbReference type="ARBA" id="ARBA00009524"/>
    </source>
</evidence>
<dbReference type="Pfam" id="PF03853">
    <property type="entry name" value="YjeF_N"/>
    <property type="match status" value="1"/>
</dbReference>
<evidence type="ECO:0000256" key="10">
    <source>
        <dbReference type="ARBA" id="ARBA00023027"/>
    </source>
</evidence>
<evidence type="ECO:0000259" key="20">
    <source>
        <dbReference type="PROSITE" id="PS51383"/>
    </source>
</evidence>
<keyword evidence="9 18" id="KW-0630">Potassium</keyword>
<evidence type="ECO:0000256" key="18">
    <source>
        <dbReference type="HAMAP-Rule" id="MF_01966"/>
    </source>
</evidence>
<protein>
    <recommendedName>
        <fullName evidence="19">Bifunctional NAD(P)H-hydrate repair enzyme</fullName>
    </recommendedName>
    <alternativeName>
        <fullName evidence="19">Nicotinamide nucleotide repair protein</fullName>
    </alternativeName>
    <domain>
        <recommendedName>
            <fullName evidence="19">ADP-dependent (S)-NAD(P)H-hydrate dehydratase</fullName>
            <ecNumber evidence="19">4.2.1.136</ecNumber>
        </recommendedName>
        <alternativeName>
            <fullName evidence="19">ADP-dependent NAD(P)HX dehydratase</fullName>
        </alternativeName>
    </domain>
    <domain>
        <recommendedName>
            <fullName evidence="19">NAD(P)H-hydrate epimerase</fullName>
            <ecNumber evidence="19">5.1.99.6</ecNumber>
        </recommendedName>
    </domain>
</protein>
<dbReference type="NCBIfam" id="TIGR00197">
    <property type="entry name" value="yjeF_nterm"/>
    <property type="match status" value="1"/>
</dbReference>
<feature type="binding site" evidence="17">
    <location>
        <position position="237"/>
    </location>
    <ligand>
        <name>(6S)-NADPHX</name>
        <dbReference type="ChEBI" id="CHEBI:64076"/>
    </ligand>
</feature>
<organism evidence="22">
    <name type="scientific">Geoglobus ahangari</name>
    <dbReference type="NCBI Taxonomy" id="113653"/>
    <lineage>
        <taxon>Archaea</taxon>
        <taxon>Methanobacteriati</taxon>
        <taxon>Methanobacteriota</taxon>
        <taxon>Archaeoglobi</taxon>
        <taxon>Archaeoglobales</taxon>
        <taxon>Archaeoglobaceae</taxon>
        <taxon>Geoglobus</taxon>
    </lineage>
</organism>
<evidence type="ECO:0000313" key="22">
    <source>
        <dbReference type="EMBL" id="HGE66076.1"/>
    </source>
</evidence>
<feature type="binding site" evidence="18">
    <location>
        <begin position="118"/>
        <end position="124"/>
    </location>
    <ligand>
        <name>(6S)-NADPHX</name>
        <dbReference type="ChEBI" id="CHEBI:64076"/>
    </ligand>
</feature>
<feature type="domain" description="YjeF C-terminal" evidence="20">
    <location>
        <begin position="203"/>
        <end position="461"/>
    </location>
</feature>
<comment type="subunit">
    <text evidence="17">Homotetramer.</text>
</comment>
<comment type="catalytic activity">
    <reaction evidence="1 18 19">
        <text>(6R)-NADHX = (6S)-NADHX</text>
        <dbReference type="Rhea" id="RHEA:32215"/>
        <dbReference type="ChEBI" id="CHEBI:64074"/>
        <dbReference type="ChEBI" id="CHEBI:64075"/>
        <dbReference type="EC" id="5.1.99.6"/>
    </reaction>
</comment>
<dbReference type="PROSITE" id="PS51385">
    <property type="entry name" value="YJEF_N"/>
    <property type="match status" value="1"/>
</dbReference>
<dbReference type="AlphaFoldDB" id="A0A7C3UD29"/>
<comment type="similarity">
    <text evidence="3 19">In the N-terminal section; belongs to the NnrE/AIBP family.</text>
</comment>
<comment type="cofactor">
    <cofactor evidence="18 19">
        <name>K(+)</name>
        <dbReference type="ChEBI" id="CHEBI:29103"/>
    </cofactor>
    <text evidence="18 19">Binds 1 potassium ion per subunit.</text>
</comment>
<dbReference type="CDD" id="cd01171">
    <property type="entry name" value="YXKO-related"/>
    <property type="match status" value="1"/>
</dbReference>
<accession>A0A7C3UD29</accession>
<dbReference type="HAMAP" id="MF_01966">
    <property type="entry name" value="NADHX_epimerase"/>
    <property type="match status" value="1"/>
</dbReference>
<evidence type="ECO:0000256" key="14">
    <source>
        <dbReference type="ARBA" id="ARBA00025153"/>
    </source>
</evidence>
<dbReference type="EC" id="4.2.1.136" evidence="19"/>
<evidence type="ECO:0000256" key="1">
    <source>
        <dbReference type="ARBA" id="ARBA00000013"/>
    </source>
</evidence>
<feature type="binding site" evidence="17">
    <location>
        <position position="402"/>
    </location>
    <ligand>
        <name>AMP</name>
        <dbReference type="ChEBI" id="CHEBI:456215"/>
    </ligand>
</feature>
<feature type="binding site" evidence="18">
    <location>
        <position position="150"/>
    </location>
    <ligand>
        <name>K(+)</name>
        <dbReference type="ChEBI" id="CHEBI:29103"/>
    </ligand>
</feature>
<feature type="binding site" evidence="18">
    <location>
        <position position="129"/>
    </location>
    <ligand>
        <name>(6S)-NADPHX</name>
        <dbReference type="ChEBI" id="CHEBI:64076"/>
    </ligand>
</feature>
<dbReference type="GO" id="GO:0052855">
    <property type="term" value="F:ADP-dependent NAD(P)H-hydrate dehydratase activity"/>
    <property type="evidence" value="ECO:0007669"/>
    <property type="project" value="UniProtKB-UniRule"/>
</dbReference>
<comment type="caution">
    <text evidence="22">The sequence shown here is derived from an EMBL/GenBank/DDBJ whole genome shotgun (WGS) entry which is preliminary data.</text>
</comment>
<dbReference type="NCBIfam" id="TIGR00196">
    <property type="entry name" value="yjeF_cterm"/>
    <property type="match status" value="1"/>
</dbReference>
<comment type="function">
    <text evidence="14 19">Bifunctional enzyme that catalyzes the epimerization of the S- and R-forms of NAD(P)HX and the dehydration of the S-form of NAD(P)HX at the expense of ADP, which is converted to AMP. This allows the repair of both epimers of NAD(P)HX, a damaged form of NAD(P)H that is a result of enzymatic or heat-dependent hydration.</text>
</comment>
<dbReference type="HAMAP" id="MF_01965">
    <property type="entry name" value="NADHX_dehydratase"/>
    <property type="match status" value="1"/>
</dbReference>
<dbReference type="PROSITE" id="PS51383">
    <property type="entry name" value="YJEF_C_3"/>
    <property type="match status" value="1"/>
</dbReference>
<evidence type="ECO:0000256" key="11">
    <source>
        <dbReference type="ARBA" id="ARBA00023235"/>
    </source>
</evidence>
<comment type="catalytic activity">
    <reaction evidence="2 18 19">
        <text>(6R)-NADPHX = (6S)-NADPHX</text>
        <dbReference type="Rhea" id="RHEA:32227"/>
        <dbReference type="ChEBI" id="CHEBI:64076"/>
        <dbReference type="ChEBI" id="CHEBI:64077"/>
        <dbReference type="EC" id="5.1.99.6"/>
    </reaction>
</comment>
<gene>
    <name evidence="18" type="primary">nnrE</name>
    <name evidence="17" type="synonym">nnrD</name>
    <name evidence="22" type="ORF">ENX77_02965</name>
</gene>
<comment type="caution">
    <text evidence="17">Lacks conserved residue(s) required for the propagation of feature annotation.</text>
</comment>
<evidence type="ECO:0000256" key="15">
    <source>
        <dbReference type="ARBA" id="ARBA00048238"/>
    </source>
</evidence>
<keyword evidence="8 17" id="KW-0521">NADP</keyword>